<comment type="caution">
    <text evidence="2">The sequence shown here is derived from an EMBL/GenBank/DDBJ whole genome shotgun (WGS) entry which is preliminary data.</text>
</comment>
<dbReference type="PROSITE" id="PS50222">
    <property type="entry name" value="EF_HAND_2"/>
    <property type="match status" value="2"/>
</dbReference>
<gene>
    <name evidence="2" type="ORF">GCM10022214_81640</name>
</gene>
<dbReference type="RefSeq" id="WP_344958357.1">
    <property type="nucleotide sequence ID" value="NZ_BAAAZG010000070.1"/>
</dbReference>
<evidence type="ECO:0000313" key="2">
    <source>
        <dbReference type="EMBL" id="GAA4103136.1"/>
    </source>
</evidence>
<dbReference type="SMART" id="SM00054">
    <property type="entry name" value="EFh"/>
    <property type="match status" value="3"/>
</dbReference>
<organism evidence="2 3">
    <name type="scientific">Actinomadura miaoliensis</name>
    <dbReference type="NCBI Taxonomy" id="430685"/>
    <lineage>
        <taxon>Bacteria</taxon>
        <taxon>Bacillati</taxon>
        <taxon>Actinomycetota</taxon>
        <taxon>Actinomycetes</taxon>
        <taxon>Streptosporangiales</taxon>
        <taxon>Thermomonosporaceae</taxon>
        <taxon>Actinomadura</taxon>
    </lineage>
</organism>
<dbReference type="Pfam" id="PF13833">
    <property type="entry name" value="EF-hand_8"/>
    <property type="match status" value="1"/>
</dbReference>
<name>A0ABP7X2R9_9ACTN</name>
<keyword evidence="3" id="KW-1185">Reference proteome</keyword>
<dbReference type="CDD" id="cd00051">
    <property type="entry name" value="EFh"/>
    <property type="match status" value="1"/>
</dbReference>
<feature type="domain" description="EF-hand" evidence="1">
    <location>
        <begin position="100"/>
        <end position="135"/>
    </location>
</feature>
<reference evidence="3" key="1">
    <citation type="journal article" date="2019" name="Int. J. Syst. Evol. Microbiol.">
        <title>The Global Catalogue of Microorganisms (GCM) 10K type strain sequencing project: providing services to taxonomists for standard genome sequencing and annotation.</title>
        <authorList>
            <consortium name="The Broad Institute Genomics Platform"/>
            <consortium name="The Broad Institute Genome Sequencing Center for Infectious Disease"/>
            <person name="Wu L."/>
            <person name="Ma J."/>
        </authorList>
    </citation>
    <scope>NUCLEOTIDE SEQUENCE [LARGE SCALE GENOMIC DNA]</scope>
    <source>
        <strain evidence="3">JCM 16702</strain>
    </source>
</reference>
<proteinExistence type="predicted"/>
<dbReference type="SUPFAM" id="SSF47473">
    <property type="entry name" value="EF-hand"/>
    <property type="match status" value="1"/>
</dbReference>
<dbReference type="InterPro" id="IPR011992">
    <property type="entry name" value="EF-hand-dom_pair"/>
</dbReference>
<dbReference type="EMBL" id="BAAAZG010000070">
    <property type="protein sequence ID" value="GAA4103136.1"/>
    <property type="molecule type" value="Genomic_DNA"/>
</dbReference>
<accession>A0ABP7X2R9</accession>
<dbReference type="Gene3D" id="1.10.238.10">
    <property type="entry name" value="EF-hand"/>
    <property type="match status" value="1"/>
</dbReference>
<sequence>MPDESAKVAPAVLERLRLRFRILDTDGNGYLEEKDFDRLAAEVLGAMGEPEGSAKGQAVLAGHRRFWSGLRAALDADRDGRVSLDEYIAGLGDPGDAERTAADYAASLAALADRDDDGYIERDDFLACMTALGFARSNSATLFETLDEAGDGRVPVGRWTSTIMDYYRSERTDVPVHVLTRPASDA</sequence>
<dbReference type="Proteomes" id="UP001500683">
    <property type="component" value="Unassembled WGS sequence"/>
</dbReference>
<evidence type="ECO:0000313" key="3">
    <source>
        <dbReference type="Proteomes" id="UP001500683"/>
    </source>
</evidence>
<dbReference type="PROSITE" id="PS00018">
    <property type="entry name" value="EF_HAND_1"/>
    <property type="match status" value="3"/>
</dbReference>
<protein>
    <submittedName>
        <fullName evidence="2">EF-hand domain-containing protein</fullName>
    </submittedName>
</protein>
<feature type="domain" description="EF-hand" evidence="1">
    <location>
        <begin position="11"/>
        <end position="46"/>
    </location>
</feature>
<dbReference type="InterPro" id="IPR002048">
    <property type="entry name" value="EF_hand_dom"/>
</dbReference>
<dbReference type="Pfam" id="PF13499">
    <property type="entry name" value="EF-hand_7"/>
    <property type="match status" value="1"/>
</dbReference>
<dbReference type="InterPro" id="IPR018247">
    <property type="entry name" value="EF_Hand_1_Ca_BS"/>
</dbReference>
<evidence type="ECO:0000259" key="1">
    <source>
        <dbReference type="PROSITE" id="PS50222"/>
    </source>
</evidence>